<gene>
    <name evidence="1" type="ORF">HS961_15965</name>
</gene>
<proteinExistence type="predicted"/>
<dbReference type="EMBL" id="CP058554">
    <property type="protein sequence ID" value="QMV74209.1"/>
    <property type="molecule type" value="Genomic_DNA"/>
</dbReference>
<name>A0A7G5EJN4_9BURK</name>
<sequence length="75" mass="7965">MGQGAKEKAGPAVAAQAQVQETCHMRFAQWAQPHHAAIGQRMAGSTASGQTAAAVKTDSHIMKYANIALHQYFSI</sequence>
<organism evidence="1 2">
    <name type="scientific">Comamonas piscis</name>
    <dbReference type="NCBI Taxonomy" id="1562974"/>
    <lineage>
        <taxon>Bacteria</taxon>
        <taxon>Pseudomonadati</taxon>
        <taxon>Pseudomonadota</taxon>
        <taxon>Betaproteobacteria</taxon>
        <taxon>Burkholderiales</taxon>
        <taxon>Comamonadaceae</taxon>
        <taxon>Comamonas</taxon>
    </lineage>
</organism>
<keyword evidence="2" id="KW-1185">Reference proteome</keyword>
<dbReference type="KEGG" id="cpis:HS961_15965"/>
<evidence type="ECO:0000313" key="2">
    <source>
        <dbReference type="Proteomes" id="UP000515240"/>
    </source>
</evidence>
<dbReference type="Proteomes" id="UP000515240">
    <property type="component" value="Chromosome"/>
</dbReference>
<protein>
    <submittedName>
        <fullName evidence="1">Uncharacterized protein</fullName>
    </submittedName>
</protein>
<dbReference type="RefSeq" id="WP_182323656.1">
    <property type="nucleotide sequence ID" value="NZ_CP058554.1"/>
</dbReference>
<evidence type="ECO:0000313" key="1">
    <source>
        <dbReference type="EMBL" id="QMV74209.1"/>
    </source>
</evidence>
<reference evidence="1 2" key="1">
    <citation type="journal article" date="2020" name="G3 (Bethesda)">
        <title>CeMbio - The Caenorhabditis elegans Microbiome Resource.</title>
        <authorList>
            <person name="Dirksen P."/>
            <person name="Assie A."/>
            <person name="Zimmermann J."/>
            <person name="Zhang F."/>
            <person name="Tietje A.M."/>
            <person name="Marsh S.A."/>
            <person name="Felix M.A."/>
            <person name="Shapira M."/>
            <person name="Kaleta C."/>
            <person name="Schulenburg H."/>
            <person name="Samuel B."/>
        </authorList>
    </citation>
    <scope>NUCLEOTIDE SEQUENCE [LARGE SCALE GENOMIC DNA]</scope>
    <source>
        <strain evidence="1 2">BIGb0172</strain>
    </source>
</reference>
<accession>A0A7G5EJN4</accession>
<dbReference type="AlphaFoldDB" id="A0A7G5EJN4"/>